<name>A0A8J3H8B0_9RHOB</name>
<protein>
    <submittedName>
        <fullName evidence="4">IS110 family transposase</fullName>
    </submittedName>
</protein>
<evidence type="ECO:0000313" key="5">
    <source>
        <dbReference type="Proteomes" id="UP000611500"/>
    </source>
</evidence>
<evidence type="ECO:0000313" key="4">
    <source>
        <dbReference type="EMBL" id="GHG89603.1"/>
    </source>
</evidence>
<feature type="coiled-coil region" evidence="1">
    <location>
        <begin position="180"/>
        <end position="207"/>
    </location>
</feature>
<dbReference type="InterPro" id="IPR002525">
    <property type="entry name" value="Transp_IS110-like_N"/>
</dbReference>
<dbReference type="InterPro" id="IPR003346">
    <property type="entry name" value="Transposase_20"/>
</dbReference>
<dbReference type="GO" id="GO:0003677">
    <property type="term" value="F:DNA binding"/>
    <property type="evidence" value="ECO:0007669"/>
    <property type="project" value="InterPro"/>
</dbReference>
<feature type="domain" description="Transposase IS116/IS110/IS902 C-terminal" evidence="3">
    <location>
        <begin position="213"/>
        <end position="286"/>
    </location>
</feature>
<reference evidence="4" key="2">
    <citation type="submission" date="2020-09" db="EMBL/GenBank/DDBJ databases">
        <authorList>
            <person name="Sun Q."/>
            <person name="Zhou Y."/>
        </authorList>
    </citation>
    <scope>NUCLEOTIDE SEQUENCE</scope>
    <source>
        <strain evidence="4">CGMCC 1.7081</strain>
    </source>
</reference>
<gene>
    <name evidence="4" type="ORF">GCM10010961_19400</name>
</gene>
<dbReference type="AlphaFoldDB" id="A0A8J3H8B0"/>
<evidence type="ECO:0000259" key="2">
    <source>
        <dbReference type="Pfam" id="PF01548"/>
    </source>
</evidence>
<dbReference type="Pfam" id="PF02371">
    <property type="entry name" value="Transposase_20"/>
    <property type="match status" value="1"/>
</dbReference>
<accession>A0A8J3H8B0</accession>
<evidence type="ECO:0000256" key="1">
    <source>
        <dbReference type="SAM" id="Coils"/>
    </source>
</evidence>
<sequence>MDIKVLGIDLGKTVCSLAGLDEAGAVIFRKRLQRHRLLDFLSALSPCIVAMEACGGAHHIGRFCRQQGHDPRLISPLYVRPYVKVHKNDDRDAEAIAEAATRPTMSFVAIKSEEQLDLQTLHRARERLVTERTRLINQGRGFLMERGLRVGTGRHVFQKELTKLTVEDAADLSPRIVQMLADMAAELDEINRRVTALDVEIKQLARNDADMLRLMEIPGVDPTIASALVAAIGTGSSFGKGRDLAAWLGLVPRQITTGGKAKLIGISKHGNRYLRKLFIHGARTVLHPVRDRTSPITRWVDGLKERAHVNVAAVAMANKMARIAWAILTTGERYRPTALSGA</sequence>
<organism evidence="4 5">
    <name type="scientific">Pseudodonghicola xiamenensis</name>
    <dbReference type="NCBI Taxonomy" id="337702"/>
    <lineage>
        <taxon>Bacteria</taxon>
        <taxon>Pseudomonadati</taxon>
        <taxon>Pseudomonadota</taxon>
        <taxon>Alphaproteobacteria</taxon>
        <taxon>Rhodobacterales</taxon>
        <taxon>Paracoccaceae</taxon>
        <taxon>Pseudodonghicola</taxon>
    </lineage>
</organism>
<proteinExistence type="predicted"/>
<dbReference type="GO" id="GO:0006313">
    <property type="term" value="P:DNA transposition"/>
    <property type="evidence" value="ECO:0007669"/>
    <property type="project" value="InterPro"/>
</dbReference>
<dbReference type="InterPro" id="IPR047650">
    <property type="entry name" value="Transpos_IS110"/>
</dbReference>
<dbReference type="PANTHER" id="PTHR33055">
    <property type="entry name" value="TRANSPOSASE FOR INSERTION SEQUENCE ELEMENT IS1111A"/>
    <property type="match status" value="1"/>
</dbReference>
<dbReference type="Proteomes" id="UP000611500">
    <property type="component" value="Unassembled WGS sequence"/>
</dbReference>
<evidence type="ECO:0000259" key="3">
    <source>
        <dbReference type="Pfam" id="PF02371"/>
    </source>
</evidence>
<dbReference type="NCBIfam" id="NF033542">
    <property type="entry name" value="transpos_IS110"/>
    <property type="match status" value="1"/>
</dbReference>
<dbReference type="Pfam" id="PF01548">
    <property type="entry name" value="DEDD_Tnp_IS110"/>
    <property type="match status" value="1"/>
</dbReference>
<feature type="domain" description="Transposase IS110-like N-terminal" evidence="2">
    <location>
        <begin position="6"/>
        <end position="143"/>
    </location>
</feature>
<keyword evidence="5" id="KW-1185">Reference proteome</keyword>
<reference evidence="4" key="1">
    <citation type="journal article" date="2014" name="Int. J. Syst. Evol. Microbiol.">
        <title>Complete genome sequence of Corynebacterium casei LMG S-19264T (=DSM 44701T), isolated from a smear-ripened cheese.</title>
        <authorList>
            <consortium name="US DOE Joint Genome Institute (JGI-PGF)"/>
            <person name="Walter F."/>
            <person name="Albersmeier A."/>
            <person name="Kalinowski J."/>
            <person name="Ruckert C."/>
        </authorList>
    </citation>
    <scope>NUCLEOTIDE SEQUENCE</scope>
    <source>
        <strain evidence="4">CGMCC 1.7081</strain>
    </source>
</reference>
<dbReference type="GO" id="GO:0004803">
    <property type="term" value="F:transposase activity"/>
    <property type="evidence" value="ECO:0007669"/>
    <property type="project" value="InterPro"/>
</dbReference>
<dbReference type="PANTHER" id="PTHR33055:SF3">
    <property type="entry name" value="PUTATIVE TRANSPOSASE FOR IS117-RELATED"/>
    <property type="match status" value="1"/>
</dbReference>
<dbReference type="RefSeq" id="WP_028093883.1">
    <property type="nucleotide sequence ID" value="NZ_BNAP01000006.1"/>
</dbReference>
<keyword evidence="1" id="KW-0175">Coiled coil</keyword>
<dbReference type="EMBL" id="BNAP01000006">
    <property type="protein sequence ID" value="GHG89603.1"/>
    <property type="molecule type" value="Genomic_DNA"/>
</dbReference>
<comment type="caution">
    <text evidence="4">The sequence shown here is derived from an EMBL/GenBank/DDBJ whole genome shotgun (WGS) entry which is preliminary data.</text>
</comment>